<evidence type="ECO:0000256" key="2">
    <source>
        <dbReference type="ARBA" id="ARBA00023054"/>
    </source>
</evidence>
<protein>
    <submittedName>
        <fullName evidence="5">Uncharacterized protein</fullName>
    </submittedName>
</protein>
<dbReference type="PANTHER" id="PTHR34224">
    <property type="entry name" value="INTERACTOR OF CONSTITUTIVE ACTIVE ROPS 2, CHLOROPLASTIC-RELATED"/>
    <property type="match status" value="1"/>
</dbReference>
<feature type="compositionally biased region" description="Low complexity" evidence="4">
    <location>
        <begin position="40"/>
        <end position="53"/>
    </location>
</feature>
<feature type="coiled-coil region" evidence="3">
    <location>
        <begin position="180"/>
        <end position="249"/>
    </location>
</feature>
<organism evidence="5 6">
    <name type="scientific">Rhynchospora tenuis</name>
    <dbReference type="NCBI Taxonomy" id="198213"/>
    <lineage>
        <taxon>Eukaryota</taxon>
        <taxon>Viridiplantae</taxon>
        <taxon>Streptophyta</taxon>
        <taxon>Embryophyta</taxon>
        <taxon>Tracheophyta</taxon>
        <taxon>Spermatophyta</taxon>
        <taxon>Magnoliopsida</taxon>
        <taxon>Liliopsida</taxon>
        <taxon>Poales</taxon>
        <taxon>Cyperaceae</taxon>
        <taxon>Cyperoideae</taxon>
        <taxon>Rhynchosporeae</taxon>
        <taxon>Rhynchospora</taxon>
    </lineage>
</organism>
<name>A0AAD5ZSI2_9POAL</name>
<sequence>MPHKGVAMMIQTLRGSSSTEVRQRTSSVPSKLSRQQVVRSESSSSSNSSSTKSPNRINAKMDHHSPVSSERGSQKKRPTKFTELEEELKQVKDQLITSELSKKRIQQEAEEAKRQLIFLSEKLKDTESQLVETSSLEESRIFELRKLSQERDRAWQNELEAMQKQHSVDSAALAAAMSEIFKLKGLVREREKERDEAKRELETSKGTIDSLLVDGSKLMDSFGVVVGELEESRIQVKLLEEKLSQMGKEEGSRKNIGEVEELEMKLHEEEISRIVQLQCAYEFIEQVMRESKEREKELQEATNSAKAEVMLLKVNLFDKDCEVKKILNTSKNNEAEAELNFKLTKLKEELEEREQKMDNVLLENQLLRLELTKLSMEKEKICEQAINEKNFAIEAQKEALSRLETAIEEVKASKEKAWTVNEKLDSVENIKAEMETELRKLRIQADQWKKAAETAMALLTAGNKDKLLERTESFNSNSNSNLSSVSGKFGSLDFSDELDDEPLSWKNGNVLRRISGMWKK</sequence>
<comment type="similarity">
    <text evidence="1">Belongs to the ICR family.</text>
</comment>
<dbReference type="EMBL" id="JAMRDG010000001">
    <property type="protein sequence ID" value="KAJ3703250.1"/>
    <property type="molecule type" value="Genomic_DNA"/>
</dbReference>
<evidence type="ECO:0000313" key="5">
    <source>
        <dbReference type="EMBL" id="KAJ3703250.1"/>
    </source>
</evidence>
<feature type="compositionally biased region" description="Polar residues" evidence="4">
    <location>
        <begin position="13"/>
        <end position="39"/>
    </location>
</feature>
<comment type="caution">
    <text evidence="5">The sequence shown here is derived from an EMBL/GenBank/DDBJ whole genome shotgun (WGS) entry which is preliminary data.</text>
</comment>
<feature type="region of interest" description="Disordered" evidence="4">
    <location>
        <begin position="1"/>
        <end position="80"/>
    </location>
</feature>
<reference evidence="5 6" key="1">
    <citation type="journal article" date="2022" name="Cell">
        <title>Repeat-based holocentromeres influence genome architecture and karyotype evolution.</title>
        <authorList>
            <person name="Hofstatter P.G."/>
            <person name="Thangavel G."/>
            <person name="Lux T."/>
            <person name="Neumann P."/>
            <person name="Vondrak T."/>
            <person name="Novak P."/>
            <person name="Zhang M."/>
            <person name="Costa L."/>
            <person name="Castellani M."/>
            <person name="Scott A."/>
            <person name="Toegelov H."/>
            <person name="Fuchs J."/>
            <person name="Mata-Sucre Y."/>
            <person name="Dias Y."/>
            <person name="Vanzela A.L.L."/>
            <person name="Huettel B."/>
            <person name="Almeida C.C.S."/>
            <person name="Simkova H."/>
            <person name="Souza G."/>
            <person name="Pedrosa-Harand A."/>
            <person name="Macas J."/>
            <person name="Mayer K.F.X."/>
            <person name="Houben A."/>
            <person name="Marques A."/>
        </authorList>
    </citation>
    <scope>NUCLEOTIDE SEQUENCE [LARGE SCALE GENOMIC DNA]</scope>
    <source>
        <strain evidence="5">RhyTen1mFocal</strain>
    </source>
</reference>
<keyword evidence="6" id="KW-1185">Reference proteome</keyword>
<evidence type="ECO:0000256" key="1">
    <source>
        <dbReference type="ARBA" id="ARBA00009778"/>
    </source>
</evidence>
<dbReference type="Proteomes" id="UP001210211">
    <property type="component" value="Unassembled WGS sequence"/>
</dbReference>
<feature type="coiled-coil region" evidence="3">
    <location>
        <begin position="81"/>
        <end position="129"/>
    </location>
</feature>
<proteinExistence type="inferred from homology"/>
<accession>A0AAD5ZSI2</accession>
<evidence type="ECO:0000256" key="4">
    <source>
        <dbReference type="SAM" id="MobiDB-lite"/>
    </source>
</evidence>
<feature type="coiled-coil region" evidence="3">
    <location>
        <begin position="332"/>
        <end position="451"/>
    </location>
</feature>
<dbReference type="PANTHER" id="PTHR34224:SF10">
    <property type="entry name" value="INTERACTOR OF CONSTITUTIVE ACTIVE ROPS 3"/>
    <property type="match status" value="1"/>
</dbReference>
<feature type="coiled-coil region" evidence="3">
    <location>
        <begin position="281"/>
        <end position="308"/>
    </location>
</feature>
<dbReference type="AlphaFoldDB" id="A0AAD5ZSI2"/>
<keyword evidence="2 3" id="KW-0175">Coiled coil</keyword>
<gene>
    <name evidence="5" type="ORF">LUZ61_006955</name>
</gene>
<evidence type="ECO:0000313" key="6">
    <source>
        <dbReference type="Proteomes" id="UP001210211"/>
    </source>
</evidence>
<dbReference type="InterPro" id="IPR029688">
    <property type="entry name" value="ICR"/>
</dbReference>
<evidence type="ECO:0000256" key="3">
    <source>
        <dbReference type="SAM" id="Coils"/>
    </source>
</evidence>